<dbReference type="InterPro" id="IPR008775">
    <property type="entry name" value="Phytyl_CoA_dOase-like"/>
</dbReference>
<protein>
    <submittedName>
        <fullName evidence="1">Phytanoyl-CoA dioxygenase family protein</fullName>
    </submittedName>
</protein>
<keyword evidence="1" id="KW-0560">Oxidoreductase</keyword>
<dbReference type="Pfam" id="PF05721">
    <property type="entry name" value="PhyH"/>
    <property type="match status" value="1"/>
</dbReference>
<keyword evidence="1" id="KW-0223">Dioxygenase</keyword>
<evidence type="ECO:0000313" key="2">
    <source>
        <dbReference type="Proteomes" id="UP001597079"/>
    </source>
</evidence>
<dbReference type="EMBL" id="JBHUCX010000028">
    <property type="protein sequence ID" value="MFD1675206.1"/>
    <property type="molecule type" value="Genomic_DNA"/>
</dbReference>
<sequence length="263" mass="29006">MLSQDQLDEFDHSGLLRLPGAVAASEAGTMRDGIWTYLKDHQGIERERKGTWPVTTTPLSGFQPLVRSGVFDGIGNAVVSDVIDDLLGRRLWRRERGRVLVTFPQPDIPWIIPTAGWHIDVGSSHPRAVQLFVLLDDLDHQGGGTLVLTGSHHLVNQYVASTGLAPHPRAIKSTLASTYPWLAGLLGKHPESDESDRVRRYMKEGEVIDGVDLRVVELHGSAGDAFIMNSDCFHTGVPNNREIPRMMVTTMATRIEPPKNILA</sequence>
<dbReference type="GO" id="GO:0051213">
    <property type="term" value="F:dioxygenase activity"/>
    <property type="evidence" value="ECO:0007669"/>
    <property type="project" value="UniProtKB-KW"/>
</dbReference>
<dbReference type="Proteomes" id="UP001597079">
    <property type="component" value="Unassembled WGS sequence"/>
</dbReference>
<dbReference type="RefSeq" id="WP_377943082.1">
    <property type="nucleotide sequence ID" value="NZ_JBHUCX010000028.1"/>
</dbReference>
<name>A0ABW4JFM9_9BACL</name>
<organism evidence="1 2">
    <name type="scientific">Alicyclobacillus fodiniaquatilis</name>
    <dbReference type="NCBI Taxonomy" id="1661150"/>
    <lineage>
        <taxon>Bacteria</taxon>
        <taxon>Bacillati</taxon>
        <taxon>Bacillota</taxon>
        <taxon>Bacilli</taxon>
        <taxon>Bacillales</taxon>
        <taxon>Alicyclobacillaceae</taxon>
        <taxon>Alicyclobacillus</taxon>
    </lineage>
</organism>
<gene>
    <name evidence="1" type="ORF">ACFSB2_10925</name>
</gene>
<comment type="caution">
    <text evidence="1">The sequence shown here is derived from an EMBL/GenBank/DDBJ whole genome shotgun (WGS) entry which is preliminary data.</text>
</comment>
<evidence type="ECO:0000313" key="1">
    <source>
        <dbReference type="EMBL" id="MFD1675206.1"/>
    </source>
</evidence>
<accession>A0ABW4JFM9</accession>
<reference evidence="2" key="1">
    <citation type="journal article" date="2019" name="Int. J. Syst. Evol. Microbiol.">
        <title>The Global Catalogue of Microorganisms (GCM) 10K type strain sequencing project: providing services to taxonomists for standard genome sequencing and annotation.</title>
        <authorList>
            <consortium name="The Broad Institute Genomics Platform"/>
            <consortium name="The Broad Institute Genome Sequencing Center for Infectious Disease"/>
            <person name="Wu L."/>
            <person name="Ma J."/>
        </authorList>
    </citation>
    <scope>NUCLEOTIDE SEQUENCE [LARGE SCALE GENOMIC DNA]</scope>
    <source>
        <strain evidence="2">CGMCC 1.12286</strain>
    </source>
</reference>
<keyword evidence="2" id="KW-1185">Reference proteome</keyword>
<dbReference type="SUPFAM" id="SSF51197">
    <property type="entry name" value="Clavaminate synthase-like"/>
    <property type="match status" value="1"/>
</dbReference>
<proteinExistence type="predicted"/>
<dbReference type="Gene3D" id="2.60.120.620">
    <property type="entry name" value="q2cbj1_9rhob like domain"/>
    <property type="match status" value="1"/>
</dbReference>